<dbReference type="RefSeq" id="XP_027063049.1">
    <property type="nucleotide sequence ID" value="XM_027207248.1"/>
</dbReference>
<sequence length="202" mass="21982">MATENSVTVLKHSLVSPPSSAAATAMSLPLTFLDMLWLHFSPVERLVLYEVPQLSRAHFIEHIIPKLEHSLSLTLQPFLPLAGNLIVPSNSNSANHARNCCDFHPLIPELKPSTEDDSGSTARITPVLALQVTLFPDCGMSIGISNHHTVGDAGSIFRFMKTWAALCSKCLEDNIDRDDVAATLAKTQRDLTQFFGTKGSSS</sequence>
<gene>
    <name evidence="4" type="primary">LOC113689478</name>
</gene>
<keyword evidence="1" id="KW-0808">Transferase</keyword>
<proteinExistence type="predicted"/>
<dbReference type="Pfam" id="PF02458">
    <property type="entry name" value="Transferase"/>
    <property type="match status" value="2"/>
</dbReference>
<protein>
    <submittedName>
        <fullName evidence="4">Malonyl-coenzyme A:anthocyanin 3-O-glucoside-6''-O-malonyltransferase-like</fullName>
    </submittedName>
</protein>
<evidence type="ECO:0000256" key="2">
    <source>
        <dbReference type="ARBA" id="ARBA00023315"/>
    </source>
</evidence>
<keyword evidence="2" id="KW-0012">Acyltransferase</keyword>
<evidence type="ECO:0000313" key="4">
    <source>
        <dbReference type="RefSeq" id="XP_027063049.1"/>
    </source>
</evidence>
<dbReference type="GO" id="GO:0016747">
    <property type="term" value="F:acyltransferase activity, transferring groups other than amino-acyl groups"/>
    <property type="evidence" value="ECO:0007669"/>
    <property type="project" value="UniProtKB-ARBA"/>
</dbReference>
<dbReference type="InterPro" id="IPR051504">
    <property type="entry name" value="Plant_metabolite_acyltrans"/>
</dbReference>
<dbReference type="PANTHER" id="PTHR31625">
    <property type="match status" value="1"/>
</dbReference>
<dbReference type="InterPro" id="IPR023213">
    <property type="entry name" value="CAT-like_dom_sf"/>
</dbReference>
<accession>A0A6P6SBA1</accession>
<evidence type="ECO:0000313" key="3">
    <source>
        <dbReference type="Proteomes" id="UP001652660"/>
    </source>
</evidence>
<evidence type="ECO:0000256" key="1">
    <source>
        <dbReference type="ARBA" id="ARBA00022679"/>
    </source>
</evidence>
<reference evidence="3" key="1">
    <citation type="journal article" date="2025" name="Foods">
        <title>Unveiling the Microbial Signatures of Arabica Coffee Cherries: Insights into Ripeness Specific Diversity, Functional Traits, and Implications for Quality and Safety.</title>
        <authorList>
            <consortium name="RefSeq"/>
            <person name="Tenea G.N."/>
            <person name="Cifuentes V."/>
            <person name="Reyes P."/>
            <person name="Cevallos-Vallejos M."/>
        </authorList>
    </citation>
    <scope>NUCLEOTIDE SEQUENCE [LARGE SCALE GENOMIC DNA]</scope>
</reference>
<keyword evidence="3" id="KW-1185">Reference proteome</keyword>
<dbReference type="Proteomes" id="UP001652660">
    <property type="component" value="Chromosome 5c"/>
</dbReference>
<dbReference type="AlphaFoldDB" id="A0A6P6SBA1"/>
<name>A0A6P6SBA1_COFAR</name>
<organism evidence="3 4">
    <name type="scientific">Coffea arabica</name>
    <name type="common">Arabian coffee</name>
    <dbReference type="NCBI Taxonomy" id="13443"/>
    <lineage>
        <taxon>Eukaryota</taxon>
        <taxon>Viridiplantae</taxon>
        <taxon>Streptophyta</taxon>
        <taxon>Embryophyta</taxon>
        <taxon>Tracheophyta</taxon>
        <taxon>Spermatophyta</taxon>
        <taxon>Magnoliopsida</taxon>
        <taxon>eudicotyledons</taxon>
        <taxon>Gunneridae</taxon>
        <taxon>Pentapetalae</taxon>
        <taxon>asterids</taxon>
        <taxon>lamiids</taxon>
        <taxon>Gentianales</taxon>
        <taxon>Rubiaceae</taxon>
        <taxon>Ixoroideae</taxon>
        <taxon>Gardenieae complex</taxon>
        <taxon>Bertiereae - Coffeeae clade</taxon>
        <taxon>Coffeeae</taxon>
        <taxon>Coffea</taxon>
    </lineage>
</organism>
<dbReference type="OrthoDB" id="1862401at2759"/>
<dbReference type="GeneID" id="113689478"/>
<reference evidence="4" key="2">
    <citation type="submission" date="2025-08" db="UniProtKB">
        <authorList>
            <consortium name="RefSeq"/>
        </authorList>
    </citation>
    <scope>IDENTIFICATION</scope>
    <source>
        <tissue evidence="4">Leaves</tissue>
    </source>
</reference>
<dbReference type="Gene3D" id="3.30.559.10">
    <property type="entry name" value="Chloramphenicol acetyltransferase-like domain"/>
    <property type="match status" value="2"/>
</dbReference>